<dbReference type="Gene3D" id="3.40.50.300">
    <property type="entry name" value="P-loop containing nucleotide triphosphate hydrolases"/>
    <property type="match status" value="1"/>
</dbReference>
<dbReference type="SUPFAM" id="SSF52540">
    <property type="entry name" value="P-loop containing nucleoside triphosphate hydrolases"/>
    <property type="match status" value="1"/>
</dbReference>
<evidence type="ECO:0000256" key="1">
    <source>
        <dbReference type="ARBA" id="ARBA00022801"/>
    </source>
</evidence>
<dbReference type="KEGG" id="dpx:DAPPUDRAFT_232046"/>
<keyword evidence="3" id="KW-1185">Reference proteome</keyword>
<dbReference type="AlphaFoldDB" id="E9FRT2"/>
<dbReference type="STRING" id="6669.E9FRT2"/>
<protein>
    <recommendedName>
        <fullName evidence="4">Helicase ATP-binding domain-containing protein</fullName>
    </recommendedName>
</protein>
<dbReference type="OrthoDB" id="2801544at2759"/>
<dbReference type="Proteomes" id="UP000000305">
    <property type="component" value="Unassembled WGS sequence"/>
</dbReference>
<reference evidence="2 3" key="1">
    <citation type="journal article" date="2011" name="Science">
        <title>The ecoresponsive genome of Daphnia pulex.</title>
        <authorList>
            <person name="Colbourne J.K."/>
            <person name="Pfrender M.E."/>
            <person name="Gilbert D."/>
            <person name="Thomas W.K."/>
            <person name="Tucker A."/>
            <person name="Oakley T.H."/>
            <person name="Tokishita S."/>
            <person name="Aerts A."/>
            <person name="Arnold G.J."/>
            <person name="Basu M.K."/>
            <person name="Bauer D.J."/>
            <person name="Caceres C.E."/>
            <person name="Carmel L."/>
            <person name="Casola C."/>
            <person name="Choi J.H."/>
            <person name="Detter J.C."/>
            <person name="Dong Q."/>
            <person name="Dusheyko S."/>
            <person name="Eads B.D."/>
            <person name="Frohlich T."/>
            <person name="Geiler-Samerotte K.A."/>
            <person name="Gerlach D."/>
            <person name="Hatcher P."/>
            <person name="Jogdeo S."/>
            <person name="Krijgsveld J."/>
            <person name="Kriventseva E.V."/>
            <person name="Kultz D."/>
            <person name="Laforsch C."/>
            <person name="Lindquist E."/>
            <person name="Lopez J."/>
            <person name="Manak J.R."/>
            <person name="Muller J."/>
            <person name="Pangilinan J."/>
            <person name="Patwardhan R.P."/>
            <person name="Pitluck S."/>
            <person name="Pritham E.J."/>
            <person name="Rechtsteiner A."/>
            <person name="Rho M."/>
            <person name="Rogozin I.B."/>
            <person name="Sakarya O."/>
            <person name="Salamov A."/>
            <person name="Schaack S."/>
            <person name="Shapiro H."/>
            <person name="Shiga Y."/>
            <person name="Skalitzky C."/>
            <person name="Smith Z."/>
            <person name="Souvorov A."/>
            <person name="Sung W."/>
            <person name="Tang Z."/>
            <person name="Tsuchiya D."/>
            <person name="Tu H."/>
            <person name="Vos H."/>
            <person name="Wang M."/>
            <person name="Wolf Y.I."/>
            <person name="Yamagata H."/>
            <person name="Yamada T."/>
            <person name="Ye Y."/>
            <person name="Shaw J.R."/>
            <person name="Andrews J."/>
            <person name="Crease T.J."/>
            <person name="Tang H."/>
            <person name="Lucas S.M."/>
            <person name="Robertson H.M."/>
            <person name="Bork P."/>
            <person name="Koonin E.V."/>
            <person name="Zdobnov E.M."/>
            <person name="Grigoriev I.V."/>
            <person name="Lynch M."/>
            <person name="Boore J.L."/>
        </authorList>
    </citation>
    <scope>NUCLEOTIDE SEQUENCE [LARGE SCALE GENOMIC DNA]</scope>
</reference>
<name>E9FRT2_DAPPU</name>
<proteinExistence type="predicted"/>
<dbReference type="InterPro" id="IPR027417">
    <property type="entry name" value="P-loop_NTPase"/>
</dbReference>
<dbReference type="PANTHER" id="PTHR45766:SF6">
    <property type="entry name" value="SWI_SNF-RELATED MATRIX-ASSOCIATED ACTIN-DEPENDENT REGULATOR OF CHROMATIN SUBFAMILY A-LIKE PROTEIN 1"/>
    <property type="match status" value="1"/>
</dbReference>
<evidence type="ECO:0008006" key="4">
    <source>
        <dbReference type="Google" id="ProtNLM"/>
    </source>
</evidence>
<dbReference type="PANTHER" id="PTHR45766">
    <property type="entry name" value="DNA ANNEALING HELICASE AND ENDONUCLEASE ZRANB3 FAMILY MEMBER"/>
    <property type="match status" value="1"/>
</dbReference>
<gene>
    <name evidence="2" type="ORF">DAPPUDRAFT_232046</name>
</gene>
<dbReference type="EMBL" id="GL732523">
    <property type="protein sequence ID" value="EFX90427.1"/>
    <property type="molecule type" value="Genomic_DNA"/>
</dbReference>
<evidence type="ECO:0000313" key="2">
    <source>
        <dbReference type="EMBL" id="EFX90427.1"/>
    </source>
</evidence>
<sequence length="87" mass="9853">MGLGKTLQALGLAHYYLADWPLLILTPSSMKFAWDEAVKVICSGKDYIDKEVSVTICSYDLLTKKLDELVAMNFKTIIFDESHLSFF</sequence>
<organism evidence="2 3">
    <name type="scientific">Daphnia pulex</name>
    <name type="common">Water flea</name>
    <dbReference type="NCBI Taxonomy" id="6669"/>
    <lineage>
        <taxon>Eukaryota</taxon>
        <taxon>Metazoa</taxon>
        <taxon>Ecdysozoa</taxon>
        <taxon>Arthropoda</taxon>
        <taxon>Crustacea</taxon>
        <taxon>Branchiopoda</taxon>
        <taxon>Diplostraca</taxon>
        <taxon>Cladocera</taxon>
        <taxon>Anomopoda</taxon>
        <taxon>Daphniidae</taxon>
        <taxon>Daphnia</taxon>
    </lineage>
</organism>
<dbReference type="InParanoid" id="E9FRT2"/>
<accession>E9FRT2</accession>
<dbReference type="eggNOG" id="KOG1000">
    <property type="taxonomic scope" value="Eukaryota"/>
</dbReference>
<evidence type="ECO:0000313" key="3">
    <source>
        <dbReference type="Proteomes" id="UP000000305"/>
    </source>
</evidence>
<dbReference type="HOGENOM" id="CLU_2485576_0_0_1"/>
<keyword evidence="1" id="KW-0378">Hydrolase</keyword>
<dbReference type="GO" id="GO:0016787">
    <property type="term" value="F:hydrolase activity"/>
    <property type="evidence" value="ECO:0007669"/>
    <property type="project" value="UniProtKB-KW"/>
</dbReference>